<organism evidence="11 12">
    <name type="scientific">Ruixingdingia sedimenti</name>
    <dbReference type="NCBI Taxonomy" id="3073604"/>
    <lineage>
        <taxon>Bacteria</taxon>
        <taxon>Pseudomonadati</taxon>
        <taxon>Pseudomonadota</taxon>
        <taxon>Alphaproteobacteria</taxon>
        <taxon>Rhodobacterales</taxon>
        <taxon>Paracoccaceae</taxon>
        <taxon>Ruixingdingia</taxon>
    </lineage>
</organism>
<keyword evidence="3 11" id="KW-0378">Hydrolase</keyword>
<keyword evidence="12" id="KW-1185">Reference proteome</keyword>
<dbReference type="InterPro" id="IPR012338">
    <property type="entry name" value="Beta-lactam/transpept-like"/>
</dbReference>
<evidence type="ECO:0000256" key="7">
    <source>
        <dbReference type="RuleBase" id="RU004016"/>
    </source>
</evidence>
<comment type="similarity">
    <text evidence="1 7">Belongs to the peptidase S11 family.</text>
</comment>
<evidence type="ECO:0000256" key="2">
    <source>
        <dbReference type="ARBA" id="ARBA00022729"/>
    </source>
</evidence>
<evidence type="ECO:0000313" key="11">
    <source>
        <dbReference type="EMBL" id="MDR5653751.1"/>
    </source>
</evidence>
<dbReference type="PANTHER" id="PTHR21581">
    <property type="entry name" value="D-ALANYL-D-ALANINE CARBOXYPEPTIDASE"/>
    <property type="match status" value="1"/>
</dbReference>
<evidence type="ECO:0000259" key="10">
    <source>
        <dbReference type="Pfam" id="PF00768"/>
    </source>
</evidence>
<evidence type="ECO:0000256" key="4">
    <source>
        <dbReference type="ARBA" id="ARBA00022960"/>
    </source>
</evidence>
<dbReference type="RefSeq" id="WP_310457986.1">
    <property type="nucleotide sequence ID" value="NZ_JAVKPH010000016.1"/>
</dbReference>
<feature type="region of interest" description="Disordered" evidence="8">
    <location>
        <begin position="390"/>
        <end position="413"/>
    </location>
</feature>
<evidence type="ECO:0000313" key="12">
    <source>
        <dbReference type="Proteomes" id="UP001247754"/>
    </source>
</evidence>
<keyword evidence="4" id="KW-0133">Cell shape</keyword>
<feature type="domain" description="Peptidase S11 D-alanyl-D-alanine carboxypeptidase A N-terminal" evidence="10">
    <location>
        <begin position="22"/>
        <end position="240"/>
    </location>
</feature>
<dbReference type="Gene3D" id="3.40.710.10">
    <property type="entry name" value="DD-peptidase/beta-lactamase superfamily"/>
    <property type="match status" value="1"/>
</dbReference>
<accession>A0ABU1FA56</accession>
<protein>
    <submittedName>
        <fullName evidence="11">Serine hydrolase</fullName>
    </submittedName>
</protein>
<dbReference type="Pfam" id="PF00768">
    <property type="entry name" value="Peptidase_S11"/>
    <property type="match status" value="1"/>
</dbReference>
<dbReference type="PANTHER" id="PTHR21581:SF6">
    <property type="entry name" value="TRAFFICKING PROTEIN PARTICLE COMPLEX SUBUNIT 12"/>
    <property type="match status" value="1"/>
</dbReference>
<feature type="signal peptide" evidence="9">
    <location>
        <begin position="1"/>
        <end position="19"/>
    </location>
</feature>
<evidence type="ECO:0000256" key="3">
    <source>
        <dbReference type="ARBA" id="ARBA00022801"/>
    </source>
</evidence>
<dbReference type="SUPFAM" id="SSF56601">
    <property type="entry name" value="beta-lactamase/transpeptidase-like"/>
    <property type="match status" value="1"/>
</dbReference>
<dbReference type="InterPro" id="IPR001967">
    <property type="entry name" value="Peptidase_S11_N"/>
</dbReference>
<keyword evidence="6" id="KW-0961">Cell wall biogenesis/degradation</keyword>
<proteinExistence type="inferred from homology"/>
<sequence length="550" mass="57669">MTAVMVWLCLTMLPLAAAAAPYAAVVMDARSGKVLYAHNADTRLHPASLTKMMTLYIAFDAVRRGEISLDTMVTVSSKAAGEAPSKLGLRTGQKIALRNLIRAAAIKSANDAATAIGEAISGSEAAFAKRMTRTAKALGMKNTTFRNANGLTENGHLSTARDMTVLGRRLFYDFPEYYNLFSRITEDAGVARVSNTNRRFLESYKGADGIKTGYTQAAGFNLTASAERGNKRIIATVFGGTSTAQRNAKMAELLDLGFKNAPAGGAVQKPPLVAMDALAEPSAPARAQPAAKTIRVSGAVKKSPRPMPRPAAPEPEVLVALNEGIESVLAEVAEDAPAEAVMTASAAPKPRPEMPVETAEPVAEQLAQAVTEVVTAPEPAPAAETLVATGPDPEAEADTPQPQAEAAEDADSLPENVRMTAALVVPETEPPVTRPQARPGEIVMTAARTTTGPAPRPNPGAAPEVVTRISTSGGRHWGVTLGRFPSRGAAERALLQTALTETTALDGALRKVVSRGGGYDANFLGLSQDQADLACRRLQARAIQCFTMGP</sequence>
<evidence type="ECO:0000256" key="5">
    <source>
        <dbReference type="ARBA" id="ARBA00022984"/>
    </source>
</evidence>
<dbReference type="GO" id="GO:0016787">
    <property type="term" value="F:hydrolase activity"/>
    <property type="evidence" value="ECO:0007669"/>
    <property type="project" value="UniProtKB-KW"/>
</dbReference>
<feature type="chain" id="PRO_5046589007" evidence="9">
    <location>
        <begin position="20"/>
        <end position="550"/>
    </location>
</feature>
<comment type="caution">
    <text evidence="11">The sequence shown here is derived from an EMBL/GenBank/DDBJ whole genome shotgun (WGS) entry which is preliminary data.</text>
</comment>
<evidence type="ECO:0000256" key="8">
    <source>
        <dbReference type="SAM" id="MobiDB-lite"/>
    </source>
</evidence>
<dbReference type="PRINTS" id="PR00725">
    <property type="entry name" value="DADACBPTASE1"/>
</dbReference>
<dbReference type="EMBL" id="JAVKPH010000016">
    <property type="protein sequence ID" value="MDR5653751.1"/>
    <property type="molecule type" value="Genomic_DNA"/>
</dbReference>
<evidence type="ECO:0000256" key="6">
    <source>
        <dbReference type="ARBA" id="ARBA00023316"/>
    </source>
</evidence>
<keyword evidence="5" id="KW-0573">Peptidoglycan synthesis</keyword>
<dbReference type="Proteomes" id="UP001247754">
    <property type="component" value="Unassembled WGS sequence"/>
</dbReference>
<dbReference type="InterPro" id="IPR018044">
    <property type="entry name" value="Peptidase_S11"/>
</dbReference>
<reference evidence="11 12" key="1">
    <citation type="submission" date="2023-09" db="EMBL/GenBank/DDBJ databases">
        <title>Xinfangfangia sedmenti sp. nov., isolated the sedment.</title>
        <authorList>
            <person name="Xu L."/>
        </authorList>
    </citation>
    <scope>NUCLEOTIDE SEQUENCE [LARGE SCALE GENOMIC DNA]</scope>
    <source>
        <strain evidence="11 12">LG-4</strain>
    </source>
</reference>
<name>A0ABU1FA56_9RHOB</name>
<keyword evidence="2 9" id="KW-0732">Signal</keyword>
<evidence type="ECO:0000256" key="9">
    <source>
        <dbReference type="SAM" id="SignalP"/>
    </source>
</evidence>
<gene>
    <name evidence="11" type="ORF">RGD00_14140</name>
</gene>
<evidence type="ECO:0000256" key="1">
    <source>
        <dbReference type="ARBA" id="ARBA00007164"/>
    </source>
</evidence>